<dbReference type="PRINTS" id="PR00080">
    <property type="entry name" value="SDRFAMILY"/>
</dbReference>
<dbReference type="SUPFAM" id="SSF51735">
    <property type="entry name" value="NAD(P)-binding Rossmann-fold domains"/>
    <property type="match status" value="1"/>
</dbReference>
<sequence>MSKLAGKTALITGGTTGIGYATAKLFLDEGANVVITGQNGERVKSAAESLGGRAVAIQADVSSHADMVRVAQEIKDRFGKLDVLFANAGIACPMPFSDVNEDNINNQIDVNFKGVIYSIQSVLPILNNPSSVVITSTTMIEKGVAGMSVYAATKAAVRSLARTLSAEFAGRGIRVNSISPGLIETPIYGKLGMSEEAVSEWAGQLLKQVPAARLGQADEVAKTVLYMASDDSAYMLGESVLLDGGMANI</sequence>
<dbReference type="InterPro" id="IPR002347">
    <property type="entry name" value="SDR_fam"/>
</dbReference>
<comment type="similarity">
    <text evidence="1">Belongs to the short-chain dehydrogenases/reductases (SDR) family.</text>
</comment>
<dbReference type="EMBL" id="FNNE01000001">
    <property type="protein sequence ID" value="SDW11440.1"/>
    <property type="molecule type" value="Genomic_DNA"/>
</dbReference>
<dbReference type="Pfam" id="PF13561">
    <property type="entry name" value="adh_short_C2"/>
    <property type="match status" value="1"/>
</dbReference>
<evidence type="ECO:0000313" key="4">
    <source>
        <dbReference type="EMBL" id="SDW11440.1"/>
    </source>
</evidence>
<name>A0A1H2QX37_9GAMM</name>
<dbReference type="InterPro" id="IPR057326">
    <property type="entry name" value="KR_dom"/>
</dbReference>
<dbReference type="SMART" id="SM00822">
    <property type="entry name" value="PKS_KR"/>
    <property type="match status" value="1"/>
</dbReference>
<evidence type="ECO:0000259" key="3">
    <source>
        <dbReference type="SMART" id="SM00822"/>
    </source>
</evidence>
<dbReference type="Gene3D" id="3.40.50.720">
    <property type="entry name" value="NAD(P)-binding Rossmann-like Domain"/>
    <property type="match status" value="1"/>
</dbReference>
<dbReference type="RefSeq" id="WP_091811211.1">
    <property type="nucleotide sequence ID" value="NZ_FNNE01000001.1"/>
</dbReference>
<evidence type="ECO:0000256" key="2">
    <source>
        <dbReference type="ARBA" id="ARBA00023002"/>
    </source>
</evidence>
<dbReference type="STRING" id="488533.SAMN04487960_101348"/>
<reference evidence="4 5" key="1">
    <citation type="submission" date="2016-10" db="EMBL/GenBank/DDBJ databases">
        <authorList>
            <person name="de Groot N.N."/>
        </authorList>
    </citation>
    <scope>NUCLEOTIDE SEQUENCE [LARGE SCALE GENOMIC DNA]</scope>
    <source>
        <strain evidence="4 5">CGMCC 1.7059</strain>
    </source>
</reference>
<keyword evidence="2" id="KW-0560">Oxidoreductase</keyword>
<dbReference type="AlphaFoldDB" id="A0A1H2QX37"/>
<dbReference type="GO" id="GO:0016616">
    <property type="term" value="F:oxidoreductase activity, acting on the CH-OH group of donors, NAD or NADP as acceptor"/>
    <property type="evidence" value="ECO:0007669"/>
    <property type="project" value="TreeGrafter"/>
</dbReference>
<dbReference type="PRINTS" id="PR00081">
    <property type="entry name" value="GDHRDH"/>
</dbReference>
<proteinExistence type="inferred from homology"/>
<feature type="domain" description="Ketoreductase" evidence="3">
    <location>
        <begin position="7"/>
        <end position="181"/>
    </location>
</feature>
<dbReference type="Proteomes" id="UP000199675">
    <property type="component" value="Unassembled WGS sequence"/>
</dbReference>
<protein>
    <submittedName>
        <fullName evidence="4">NAD(P)-dependent dehydrogenase, short-chain alcohol dehydrogenase family</fullName>
    </submittedName>
</protein>
<gene>
    <name evidence="4" type="ORF">SAMN04487960_101348</name>
</gene>
<accession>A0A1H2QX37</accession>
<organism evidence="4 5">
    <name type="scientific">Marinobacter mobilis</name>
    <dbReference type="NCBI Taxonomy" id="488533"/>
    <lineage>
        <taxon>Bacteria</taxon>
        <taxon>Pseudomonadati</taxon>
        <taxon>Pseudomonadota</taxon>
        <taxon>Gammaproteobacteria</taxon>
        <taxon>Pseudomonadales</taxon>
        <taxon>Marinobacteraceae</taxon>
        <taxon>Marinobacter</taxon>
    </lineage>
</organism>
<dbReference type="PANTHER" id="PTHR42760">
    <property type="entry name" value="SHORT-CHAIN DEHYDROGENASES/REDUCTASES FAMILY MEMBER"/>
    <property type="match status" value="1"/>
</dbReference>
<dbReference type="PANTHER" id="PTHR42760:SF115">
    <property type="entry name" value="3-OXOACYL-[ACYL-CARRIER-PROTEIN] REDUCTASE FABG"/>
    <property type="match status" value="1"/>
</dbReference>
<dbReference type="CDD" id="cd05233">
    <property type="entry name" value="SDR_c"/>
    <property type="match status" value="1"/>
</dbReference>
<evidence type="ECO:0000256" key="1">
    <source>
        <dbReference type="ARBA" id="ARBA00006484"/>
    </source>
</evidence>
<keyword evidence="5" id="KW-1185">Reference proteome</keyword>
<dbReference type="OrthoDB" id="9787298at2"/>
<evidence type="ECO:0000313" key="5">
    <source>
        <dbReference type="Proteomes" id="UP000199675"/>
    </source>
</evidence>
<dbReference type="FunFam" id="3.40.50.720:FF:000084">
    <property type="entry name" value="Short-chain dehydrogenase reductase"/>
    <property type="match status" value="1"/>
</dbReference>
<dbReference type="InterPro" id="IPR036291">
    <property type="entry name" value="NAD(P)-bd_dom_sf"/>
</dbReference>